<accession>A0A382L7L0</accession>
<evidence type="ECO:0000259" key="1">
    <source>
        <dbReference type="PROSITE" id="PS51186"/>
    </source>
</evidence>
<dbReference type="InterPro" id="IPR052829">
    <property type="entry name" value="N-acetyltransferase_domain"/>
</dbReference>
<reference evidence="2" key="1">
    <citation type="submission" date="2018-05" db="EMBL/GenBank/DDBJ databases">
        <authorList>
            <person name="Lanie J.A."/>
            <person name="Ng W.-L."/>
            <person name="Kazmierczak K.M."/>
            <person name="Andrzejewski T.M."/>
            <person name="Davidsen T.M."/>
            <person name="Wayne K.J."/>
            <person name="Tettelin H."/>
            <person name="Glass J.I."/>
            <person name="Rusch D."/>
            <person name="Podicherti R."/>
            <person name="Tsui H.-C.T."/>
            <person name="Winkler M.E."/>
        </authorList>
    </citation>
    <scope>NUCLEOTIDE SEQUENCE</scope>
</reference>
<dbReference type="GO" id="GO:0016747">
    <property type="term" value="F:acyltransferase activity, transferring groups other than amino-acyl groups"/>
    <property type="evidence" value="ECO:0007669"/>
    <property type="project" value="InterPro"/>
</dbReference>
<dbReference type="Gene3D" id="3.40.630.30">
    <property type="match status" value="1"/>
</dbReference>
<dbReference type="PROSITE" id="PS51186">
    <property type="entry name" value="GNAT"/>
    <property type="match status" value="1"/>
</dbReference>
<dbReference type="Pfam" id="PF00583">
    <property type="entry name" value="Acetyltransf_1"/>
    <property type="match status" value="1"/>
</dbReference>
<dbReference type="PANTHER" id="PTHR43259">
    <property type="entry name" value="SPT10P"/>
    <property type="match status" value="1"/>
</dbReference>
<sequence>MLELKPMNQDIYNNYIQNAIRQYAEEGAKSGRNIDFADALKLANKEFNSLLPDGLKSKNQFLYIILNDENQNIGIMWFSSESNHGDNEAFIYDIEIKKEYRGKGYGRESMKLLESEVKRLNLEVIGLHVFLHNEIAYSLYNKIGYHEIKRDKTGVIMKKTLEKDPNPL</sequence>
<dbReference type="SUPFAM" id="SSF55729">
    <property type="entry name" value="Acyl-CoA N-acyltransferases (Nat)"/>
    <property type="match status" value="1"/>
</dbReference>
<dbReference type="AlphaFoldDB" id="A0A382L7L0"/>
<proteinExistence type="predicted"/>
<evidence type="ECO:0000313" key="2">
    <source>
        <dbReference type="EMBL" id="SVC32686.1"/>
    </source>
</evidence>
<dbReference type="PANTHER" id="PTHR43259:SF1">
    <property type="entry name" value="N-ACETYLTRANSFERASE DOMAIN-CONTAINING PROTEIN"/>
    <property type="match status" value="1"/>
</dbReference>
<organism evidence="2">
    <name type="scientific">marine metagenome</name>
    <dbReference type="NCBI Taxonomy" id="408172"/>
    <lineage>
        <taxon>unclassified sequences</taxon>
        <taxon>metagenomes</taxon>
        <taxon>ecological metagenomes</taxon>
    </lineage>
</organism>
<dbReference type="InterPro" id="IPR016181">
    <property type="entry name" value="Acyl_CoA_acyltransferase"/>
</dbReference>
<dbReference type="InterPro" id="IPR000182">
    <property type="entry name" value="GNAT_dom"/>
</dbReference>
<dbReference type="CDD" id="cd04301">
    <property type="entry name" value="NAT_SF"/>
    <property type="match status" value="1"/>
</dbReference>
<gene>
    <name evidence="2" type="ORF">METZ01_LOCUS285540</name>
</gene>
<name>A0A382L7L0_9ZZZZ</name>
<protein>
    <recommendedName>
        <fullName evidence="1">N-acetyltransferase domain-containing protein</fullName>
    </recommendedName>
</protein>
<dbReference type="EMBL" id="UINC01085287">
    <property type="protein sequence ID" value="SVC32686.1"/>
    <property type="molecule type" value="Genomic_DNA"/>
</dbReference>
<feature type="domain" description="N-acetyltransferase" evidence="1">
    <location>
        <begin position="18"/>
        <end position="162"/>
    </location>
</feature>